<dbReference type="OrthoDB" id="2756573at2759"/>
<feature type="transmembrane region" description="Helical" evidence="1">
    <location>
        <begin position="7"/>
        <end position="27"/>
    </location>
</feature>
<name>A0A2G8RM77_9APHY</name>
<keyword evidence="1" id="KW-1133">Transmembrane helix</keyword>
<evidence type="ECO:0000313" key="2">
    <source>
        <dbReference type="EMBL" id="PIL22613.1"/>
    </source>
</evidence>
<accession>A0A2G8RM77</accession>
<keyword evidence="1" id="KW-0472">Membrane</keyword>
<dbReference type="AlphaFoldDB" id="A0A2G8RM77"/>
<proteinExistence type="predicted"/>
<dbReference type="EMBL" id="AYKW01000069">
    <property type="protein sequence ID" value="PIL22613.1"/>
    <property type="molecule type" value="Genomic_DNA"/>
</dbReference>
<keyword evidence="3" id="KW-1185">Reference proteome</keyword>
<gene>
    <name evidence="2" type="ORF">GSI_15303</name>
</gene>
<comment type="caution">
    <text evidence="2">The sequence shown here is derived from an EMBL/GenBank/DDBJ whole genome shotgun (WGS) entry which is preliminary data.</text>
</comment>
<reference evidence="2 3" key="1">
    <citation type="journal article" date="2015" name="Sci. Rep.">
        <title>Chromosome-level genome map provides insights into diverse defense mechanisms in the medicinal fungus Ganoderma sinense.</title>
        <authorList>
            <person name="Zhu Y."/>
            <person name="Xu J."/>
            <person name="Sun C."/>
            <person name="Zhou S."/>
            <person name="Xu H."/>
            <person name="Nelson D.R."/>
            <person name="Qian J."/>
            <person name="Song J."/>
            <person name="Luo H."/>
            <person name="Xiang L."/>
            <person name="Li Y."/>
            <person name="Xu Z."/>
            <person name="Ji A."/>
            <person name="Wang L."/>
            <person name="Lu S."/>
            <person name="Hayward A."/>
            <person name="Sun W."/>
            <person name="Li X."/>
            <person name="Schwartz D.C."/>
            <person name="Wang Y."/>
            <person name="Chen S."/>
        </authorList>
    </citation>
    <scope>NUCLEOTIDE SEQUENCE [LARGE SCALE GENOMIC DNA]</scope>
    <source>
        <strain evidence="2 3">ZZ0214-1</strain>
    </source>
</reference>
<evidence type="ECO:0000313" key="3">
    <source>
        <dbReference type="Proteomes" id="UP000230002"/>
    </source>
</evidence>
<dbReference type="Proteomes" id="UP000230002">
    <property type="component" value="Unassembled WGS sequence"/>
</dbReference>
<evidence type="ECO:0000256" key="1">
    <source>
        <dbReference type="SAM" id="Phobius"/>
    </source>
</evidence>
<organism evidence="2 3">
    <name type="scientific">Ganoderma sinense ZZ0214-1</name>
    <dbReference type="NCBI Taxonomy" id="1077348"/>
    <lineage>
        <taxon>Eukaryota</taxon>
        <taxon>Fungi</taxon>
        <taxon>Dikarya</taxon>
        <taxon>Basidiomycota</taxon>
        <taxon>Agaricomycotina</taxon>
        <taxon>Agaricomycetes</taxon>
        <taxon>Polyporales</taxon>
        <taxon>Polyporaceae</taxon>
        <taxon>Ganoderma</taxon>
    </lineage>
</organism>
<sequence length="134" mass="14827">MTTPYTGLIYFVALTVLDTLHLVFSILDIEDLGGSSIIGIFRDPMASVLVSRFLLDLQDAHLRSIMLDSRRPLSTVCVVDDRTIKFARAAGSLGATIDLDMANSIWDYGGDSSLDSQDWEMEDDDSESVDYLKV</sequence>
<keyword evidence="1" id="KW-0812">Transmembrane</keyword>
<protein>
    <submittedName>
        <fullName evidence="2">Uncharacterized protein</fullName>
    </submittedName>
</protein>